<evidence type="ECO:0000259" key="2">
    <source>
        <dbReference type="Pfam" id="PF23346"/>
    </source>
</evidence>
<gene>
    <name evidence="3" type="ORF">HPLM_LOCUS13681</name>
</gene>
<dbReference type="Proteomes" id="UP000268014">
    <property type="component" value="Unassembled WGS sequence"/>
</dbReference>
<proteinExistence type="predicted"/>
<keyword evidence="1" id="KW-0812">Transmembrane</keyword>
<keyword evidence="1" id="KW-0472">Membrane</keyword>
<reference evidence="3 4" key="1">
    <citation type="submission" date="2018-11" db="EMBL/GenBank/DDBJ databases">
        <authorList>
            <consortium name="Pathogen Informatics"/>
        </authorList>
    </citation>
    <scope>NUCLEOTIDE SEQUENCE [LARGE SCALE GENOMIC DNA]</scope>
    <source>
        <strain evidence="3 4">MHpl1</strain>
    </source>
</reference>
<evidence type="ECO:0000313" key="4">
    <source>
        <dbReference type="Proteomes" id="UP000268014"/>
    </source>
</evidence>
<feature type="transmembrane region" description="Helical" evidence="1">
    <location>
        <begin position="12"/>
        <end position="32"/>
    </location>
</feature>
<dbReference type="InterPro" id="IPR055514">
    <property type="entry name" value="DUF7087"/>
</dbReference>
<keyword evidence="1" id="KW-1133">Transmembrane helix</keyword>
<organism evidence="3 4">
    <name type="scientific">Haemonchus placei</name>
    <name type="common">Barber's pole worm</name>
    <dbReference type="NCBI Taxonomy" id="6290"/>
    <lineage>
        <taxon>Eukaryota</taxon>
        <taxon>Metazoa</taxon>
        <taxon>Ecdysozoa</taxon>
        <taxon>Nematoda</taxon>
        <taxon>Chromadorea</taxon>
        <taxon>Rhabditida</taxon>
        <taxon>Rhabditina</taxon>
        <taxon>Rhabditomorpha</taxon>
        <taxon>Strongyloidea</taxon>
        <taxon>Trichostrongylidae</taxon>
        <taxon>Haemonchus</taxon>
    </lineage>
</organism>
<dbReference type="OrthoDB" id="5795694at2759"/>
<evidence type="ECO:0000256" key="1">
    <source>
        <dbReference type="SAM" id="Phobius"/>
    </source>
</evidence>
<keyword evidence="4" id="KW-1185">Reference proteome</keyword>
<dbReference type="PANTHER" id="PTHR36940">
    <property type="entry name" value="PROTEIN CBG20338"/>
    <property type="match status" value="1"/>
</dbReference>
<dbReference type="Pfam" id="PF23346">
    <property type="entry name" value="DUF7087"/>
    <property type="match status" value="1"/>
</dbReference>
<feature type="transmembrane region" description="Helical" evidence="1">
    <location>
        <begin position="38"/>
        <end position="60"/>
    </location>
</feature>
<evidence type="ECO:0000313" key="3">
    <source>
        <dbReference type="EMBL" id="VDO50222.1"/>
    </source>
</evidence>
<dbReference type="PANTHER" id="PTHR36940:SF1">
    <property type="entry name" value="DUF3278 DOMAIN-CONTAINING PROTEIN"/>
    <property type="match status" value="1"/>
</dbReference>
<sequence>MKQFLREKEITVRVQYAVFTPTLMALIIYWLIELQNGFVHSIFRLASIVQLLMAIGQLALEFYEVFVRGN</sequence>
<accession>A0A3P7ZK70</accession>
<dbReference type="AlphaFoldDB" id="A0A3P7ZK70"/>
<dbReference type="EMBL" id="UZAF01018301">
    <property type="protein sequence ID" value="VDO50222.1"/>
    <property type="molecule type" value="Genomic_DNA"/>
</dbReference>
<feature type="domain" description="DUF7087" evidence="2">
    <location>
        <begin position="1"/>
        <end position="66"/>
    </location>
</feature>
<protein>
    <recommendedName>
        <fullName evidence="2">DUF7087 domain-containing protein</fullName>
    </recommendedName>
</protein>
<name>A0A3P7ZK70_HAEPC</name>